<dbReference type="RefSeq" id="WP_117452403.1">
    <property type="nucleotide sequence ID" value="NZ_CP060636.1"/>
</dbReference>
<dbReference type="SUPFAM" id="SSF53822">
    <property type="entry name" value="Periplasmic binding protein-like I"/>
    <property type="match status" value="1"/>
</dbReference>
<dbReference type="GO" id="GO:0003700">
    <property type="term" value="F:DNA-binding transcription factor activity"/>
    <property type="evidence" value="ECO:0007669"/>
    <property type="project" value="TreeGrafter"/>
</dbReference>
<keyword evidence="2 6" id="KW-0238">DNA-binding</keyword>
<reference evidence="6 7" key="1">
    <citation type="submission" date="2020-08" db="EMBL/GenBank/DDBJ databases">
        <authorList>
            <person name="Liu C."/>
            <person name="Sun Q."/>
        </authorList>
    </citation>
    <scope>NUCLEOTIDE SEQUENCE [LARGE SCALE GENOMIC DNA]</scope>
    <source>
        <strain evidence="6 7">NSJ-61</strain>
    </source>
</reference>
<organism evidence="6 7">
    <name type="scientific">[Eubacterium] hominis</name>
    <dbReference type="NCBI Taxonomy" id="2764325"/>
    <lineage>
        <taxon>Bacteria</taxon>
        <taxon>Bacillati</taxon>
        <taxon>Bacillota</taxon>
        <taxon>Erysipelotrichia</taxon>
        <taxon>Erysipelotrichales</taxon>
        <taxon>Erysipelotrichaceae</taxon>
        <taxon>Amedibacillus</taxon>
    </lineage>
</organism>
<evidence type="ECO:0000256" key="1">
    <source>
        <dbReference type="ARBA" id="ARBA00023015"/>
    </source>
</evidence>
<dbReference type="PROSITE" id="PS00356">
    <property type="entry name" value="HTH_LACI_1"/>
    <property type="match status" value="1"/>
</dbReference>
<evidence type="ECO:0000256" key="2">
    <source>
        <dbReference type="ARBA" id="ARBA00023125"/>
    </source>
</evidence>
<dbReference type="Pfam" id="PF13377">
    <property type="entry name" value="Peripla_BP_3"/>
    <property type="match status" value="1"/>
</dbReference>
<dbReference type="Pfam" id="PF00356">
    <property type="entry name" value="LacI"/>
    <property type="match status" value="1"/>
</dbReference>
<dbReference type="PANTHER" id="PTHR30146">
    <property type="entry name" value="LACI-RELATED TRANSCRIPTIONAL REPRESSOR"/>
    <property type="match status" value="1"/>
</dbReference>
<accession>A0A7G9GL98</accession>
<keyword evidence="3" id="KW-0804">Transcription</keyword>
<evidence type="ECO:0000313" key="6">
    <source>
        <dbReference type="EMBL" id="QNM11580.1"/>
    </source>
</evidence>
<dbReference type="PROSITE" id="PS50943">
    <property type="entry name" value="HTH_CROC1"/>
    <property type="match status" value="1"/>
</dbReference>
<evidence type="ECO:0000313" key="7">
    <source>
        <dbReference type="Proteomes" id="UP000515856"/>
    </source>
</evidence>
<sequence>MKKPTIADVAEKAGVSKPTVSRYLKQENVKPQIAEKIQAAIDELGYVPKGASVKEETLFSAPEKKEPVKKEEVKKPKAKAKKSVEKKGYKLALLTKDLSDYRTRTMLKYLQQTLSAAGCMLQIVMTEGKEELEEQYLTTFIVQNVNGILIESCSSAEFIMKQLRTTAIPYVFLRSHMEGNDVAMDEVHAANLLAKYLLDKQHLIIRYLGSDEELTKDHLEGIRNAYHALKQPIDIIPVISDGTYDDLFEKIKDVFKEKIDLLILQSDEMAIPVNKYLKEYHISVPQNVSMVCFGGTSITNVMSPAITSLQYDYEAYTSYVCQCLFAMIEKKMLPEKKPFYRVEEKDSVR</sequence>
<dbReference type="InterPro" id="IPR010982">
    <property type="entry name" value="Lambda_DNA-bd_dom_sf"/>
</dbReference>
<evidence type="ECO:0000256" key="3">
    <source>
        <dbReference type="ARBA" id="ARBA00023163"/>
    </source>
</evidence>
<keyword evidence="1" id="KW-0805">Transcription regulation</keyword>
<dbReference type="InterPro" id="IPR000843">
    <property type="entry name" value="HTH_LacI"/>
</dbReference>
<dbReference type="PANTHER" id="PTHR30146:SF154">
    <property type="entry name" value="TRANSCRIPTION REGULATOR, MEMBER OF GALR FAMILY"/>
    <property type="match status" value="1"/>
</dbReference>
<dbReference type="Gene3D" id="3.40.50.2300">
    <property type="match status" value="2"/>
</dbReference>
<dbReference type="CDD" id="cd01392">
    <property type="entry name" value="HTH_LacI"/>
    <property type="match status" value="1"/>
</dbReference>
<dbReference type="Gene3D" id="1.10.260.40">
    <property type="entry name" value="lambda repressor-like DNA-binding domains"/>
    <property type="match status" value="1"/>
</dbReference>
<dbReference type="SUPFAM" id="SSF47413">
    <property type="entry name" value="lambda repressor-like DNA-binding domains"/>
    <property type="match status" value="1"/>
</dbReference>
<name>A0A7G9GL98_9FIRM</name>
<feature type="domain" description="HTH lacI-type" evidence="4">
    <location>
        <begin position="4"/>
        <end position="48"/>
    </location>
</feature>
<gene>
    <name evidence="6" type="ORF">H9Q80_15205</name>
</gene>
<dbReference type="InterPro" id="IPR028082">
    <property type="entry name" value="Peripla_BP_I"/>
</dbReference>
<dbReference type="InterPro" id="IPR046335">
    <property type="entry name" value="LacI/GalR-like_sensor"/>
</dbReference>
<dbReference type="KEGG" id="ehn:H9Q80_15205"/>
<dbReference type="Proteomes" id="UP000515856">
    <property type="component" value="Chromosome"/>
</dbReference>
<evidence type="ECO:0000259" key="5">
    <source>
        <dbReference type="PROSITE" id="PS50943"/>
    </source>
</evidence>
<dbReference type="InterPro" id="IPR001387">
    <property type="entry name" value="Cro/C1-type_HTH"/>
</dbReference>
<dbReference type="AlphaFoldDB" id="A0A7G9GL98"/>
<dbReference type="EMBL" id="CP060636">
    <property type="protein sequence ID" value="QNM11580.1"/>
    <property type="molecule type" value="Genomic_DNA"/>
</dbReference>
<proteinExistence type="predicted"/>
<feature type="domain" description="HTH cro/C1-type" evidence="5">
    <location>
        <begin position="5"/>
        <end position="47"/>
    </location>
</feature>
<dbReference type="SMART" id="SM00354">
    <property type="entry name" value="HTH_LACI"/>
    <property type="match status" value="1"/>
</dbReference>
<keyword evidence="7" id="KW-1185">Reference proteome</keyword>
<evidence type="ECO:0000259" key="4">
    <source>
        <dbReference type="PROSITE" id="PS50932"/>
    </source>
</evidence>
<dbReference type="PROSITE" id="PS50932">
    <property type="entry name" value="HTH_LACI_2"/>
    <property type="match status" value="1"/>
</dbReference>
<protein>
    <submittedName>
        <fullName evidence="6">LacI family DNA-binding transcriptional regulator</fullName>
    </submittedName>
</protein>
<dbReference type="GO" id="GO:0000976">
    <property type="term" value="F:transcription cis-regulatory region binding"/>
    <property type="evidence" value="ECO:0007669"/>
    <property type="project" value="TreeGrafter"/>
</dbReference>